<keyword evidence="2" id="KW-0732">Signal</keyword>
<feature type="region of interest" description="Disordered" evidence="1">
    <location>
        <begin position="23"/>
        <end position="104"/>
    </location>
</feature>
<feature type="signal peptide" evidence="2">
    <location>
        <begin position="1"/>
        <end position="19"/>
    </location>
</feature>
<feature type="compositionally biased region" description="Polar residues" evidence="1">
    <location>
        <begin position="29"/>
        <end position="42"/>
    </location>
</feature>
<evidence type="ECO:0000313" key="4">
    <source>
        <dbReference type="WBParaSite" id="PSAMB.scaffold2402size23408.g17681.t1"/>
    </source>
</evidence>
<evidence type="ECO:0000256" key="1">
    <source>
        <dbReference type="SAM" id="MobiDB-lite"/>
    </source>
</evidence>
<feature type="region of interest" description="Disordered" evidence="1">
    <location>
        <begin position="126"/>
        <end position="170"/>
    </location>
</feature>
<evidence type="ECO:0000256" key="2">
    <source>
        <dbReference type="SAM" id="SignalP"/>
    </source>
</evidence>
<proteinExistence type="predicted"/>
<reference evidence="4" key="1">
    <citation type="submission" date="2022-11" db="UniProtKB">
        <authorList>
            <consortium name="WormBaseParasite"/>
        </authorList>
    </citation>
    <scope>IDENTIFICATION</scope>
</reference>
<feature type="compositionally biased region" description="Polar residues" evidence="1">
    <location>
        <begin position="65"/>
        <end position="104"/>
    </location>
</feature>
<feature type="compositionally biased region" description="Low complexity" evidence="1">
    <location>
        <begin position="43"/>
        <end position="60"/>
    </location>
</feature>
<sequence>MKLLILLPSIACLVFVVGAQDPTDPPTQAPESTPSPATTADPESTTGSSTLSTETSELTTIALPDSTTSSITDEPSSTDPSTMTSEAPVETTTAVNDTSEGNSTVCKDSTPALCKSFFQLCQAPKHCHGKKGESHENSKEGSKQDEKNTEESEKRIKPTEGVESDEDSDDNEEVICAWVRMQPHPELQEISAKCNQENAVTQRQFIRDGLFGGRLGPKLPKKPRGNQKRLDCRLQKAAFVYFQFFCPATCNVC</sequence>
<accession>A0A914VSD8</accession>
<organism evidence="3 4">
    <name type="scientific">Plectus sambesii</name>
    <dbReference type="NCBI Taxonomy" id="2011161"/>
    <lineage>
        <taxon>Eukaryota</taxon>
        <taxon>Metazoa</taxon>
        <taxon>Ecdysozoa</taxon>
        <taxon>Nematoda</taxon>
        <taxon>Chromadorea</taxon>
        <taxon>Plectida</taxon>
        <taxon>Plectina</taxon>
        <taxon>Plectoidea</taxon>
        <taxon>Plectidae</taxon>
        <taxon>Plectus</taxon>
    </lineage>
</organism>
<dbReference type="Proteomes" id="UP000887566">
    <property type="component" value="Unplaced"/>
</dbReference>
<feature type="chain" id="PRO_5037387771" evidence="2">
    <location>
        <begin position="20"/>
        <end position="253"/>
    </location>
</feature>
<name>A0A914VSD8_9BILA</name>
<protein>
    <submittedName>
        <fullName evidence="4">Uncharacterized protein</fullName>
    </submittedName>
</protein>
<feature type="compositionally biased region" description="Basic and acidic residues" evidence="1">
    <location>
        <begin position="130"/>
        <end position="160"/>
    </location>
</feature>
<evidence type="ECO:0000313" key="3">
    <source>
        <dbReference type="Proteomes" id="UP000887566"/>
    </source>
</evidence>
<dbReference type="WBParaSite" id="PSAMB.scaffold2402size23408.g17681.t1">
    <property type="protein sequence ID" value="PSAMB.scaffold2402size23408.g17681.t1"/>
    <property type="gene ID" value="PSAMB.scaffold2402size23408.g17681"/>
</dbReference>
<dbReference type="AlphaFoldDB" id="A0A914VSD8"/>
<keyword evidence="3" id="KW-1185">Reference proteome</keyword>